<feature type="transmembrane region" description="Helical" evidence="7">
    <location>
        <begin position="67"/>
        <end position="86"/>
    </location>
</feature>
<proteinExistence type="inferred from homology"/>
<reference evidence="9 10" key="1">
    <citation type="submission" date="2019-09" db="EMBL/GenBank/DDBJ databases">
        <title>Phylogeny of genus Pseudoclavibacter and closely related genus.</title>
        <authorList>
            <person name="Li Y."/>
        </authorList>
    </citation>
    <scope>NUCLEOTIDE SEQUENCE [LARGE SCALE GENOMIC DNA]</scope>
    <source>
        <strain evidence="9 10">EGI 60007</strain>
    </source>
</reference>
<dbReference type="OrthoDB" id="3173654at2"/>
<dbReference type="SUPFAM" id="SSF161098">
    <property type="entry name" value="MetI-like"/>
    <property type="match status" value="1"/>
</dbReference>
<evidence type="ECO:0000256" key="5">
    <source>
        <dbReference type="ARBA" id="ARBA00022989"/>
    </source>
</evidence>
<organism evidence="9 10">
    <name type="scientific">Pseudoclavibacter endophyticus</name>
    <dbReference type="NCBI Taxonomy" id="1778590"/>
    <lineage>
        <taxon>Bacteria</taxon>
        <taxon>Bacillati</taxon>
        <taxon>Actinomycetota</taxon>
        <taxon>Actinomycetes</taxon>
        <taxon>Micrococcales</taxon>
        <taxon>Microbacteriaceae</taxon>
        <taxon>Pseudoclavibacter</taxon>
    </lineage>
</organism>
<feature type="transmembrane region" description="Helical" evidence="7">
    <location>
        <begin position="185"/>
        <end position="203"/>
    </location>
</feature>
<evidence type="ECO:0000256" key="6">
    <source>
        <dbReference type="ARBA" id="ARBA00023136"/>
    </source>
</evidence>
<keyword evidence="4 7" id="KW-0812">Transmembrane</keyword>
<evidence type="ECO:0000256" key="1">
    <source>
        <dbReference type="ARBA" id="ARBA00004651"/>
    </source>
</evidence>
<dbReference type="InterPro" id="IPR035906">
    <property type="entry name" value="MetI-like_sf"/>
</dbReference>
<evidence type="ECO:0000256" key="3">
    <source>
        <dbReference type="ARBA" id="ARBA00022475"/>
    </source>
</evidence>
<dbReference type="InterPro" id="IPR000515">
    <property type="entry name" value="MetI-like"/>
</dbReference>
<comment type="similarity">
    <text evidence="7">Belongs to the binding-protein-dependent transport system permease family.</text>
</comment>
<evidence type="ECO:0000313" key="9">
    <source>
        <dbReference type="EMBL" id="KAB1646907.1"/>
    </source>
</evidence>
<sequence>MTLAAQRTRALLEQAWLPILLIVIWYFASAASTNPFLPPLSRIWESFLVELTTGDLIAHTVASMRNIVAGLFLGVVVGIVVGIAIGKSRALRSILNPYLQFARSVPQVALVPIIIGALGITALPKIWAIAFACIWPVLLNTVDGVRAIDPGVRDLVKSYRIGTRLELFKVVLPAALPQMMAGMRISLSVAVVVMVVSEIYGATEGIGYFINYSKGLFQPESTWMGTLLVGLLGYLLSVLFLVIEKRALHWYHASAE</sequence>
<dbReference type="AlphaFoldDB" id="A0A6H9WAN9"/>
<evidence type="ECO:0000256" key="4">
    <source>
        <dbReference type="ARBA" id="ARBA00022692"/>
    </source>
</evidence>
<dbReference type="Proteomes" id="UP000431744">
    <property type="component" value="Unassembled WGS sequence"/>
</dbReference>
<feature type="transmembrane region" description="Helical" evidence="7">
    <location>
        <begin position="223"/>
        <end position="243"/>
    </location>
</feature>
<evidence type="ECO:0000313" key="10">
    <source>
        <dbReference type="Proteomes" id="UP000431744"/>
    </source>
</evidence>
<dbReference type="GO" id="GO:0055085">
    <property type="term" value="P:transmembrane transport"/>
    <property type="evidence" value="ECO:0007669"/>
    <property type="project" value="InterPro"/>
</dbReference>
<keyword evidence="5 7" id="KW-1133">Transmembrane helix</keyword>
<dbReference type="Gene3D" id="1.10.3720.10">
    <property type="entry name" value="MetI-like"/>
    <property type="match status" value="1"/>
</dbReference>
<dbReference type="Pfam" id="PF00528">
    <property type="entry name" value="BPD_transp_1"/>
    <property type="match status" value="1"/>
</dbReference>
<accession>A0A6H9WAN9</accession>
<evidence type="ECO:0000256" key="7">
    <source>
        <dbReference type="RuleBase" id="RU363032"/>
    </source>
</evidence>
<protein>
    <submittedName>
        <fullName evidence="9">ABC transporter permease subunit</fullName>
    </submittedName>
</protein>
<gene>
    <name evidence="9" type="ORF">F8O04_14380</name>
</gene>
<feature type="transmembrane region" description="Helical" evidence="7">
    <location>
        <begin position="15"/>
        <end position="37"/>
    </location>
</feature>
<comment type="subcellular location">
    <subcellularLocation>
        <location evidence="1 7">Cell membrane</location>
        <topology evidence="1 7">Multi-pass membrane protein</topology>
    </subcellularLocation>
</comment>
<dbReference type="RefSeq" id="WP_158030073.1">
    <property type="nucleotide sequence ID" value="NZ_BMHG01000002.1"/>
</dbReference>
<keyword evidence="10" id="KW-1185">Reference proteome</keyword>
<dbReference type="EMBL" id="WBJY01000004">
    <property type="protein sequence ID" value="KAB1646907.1"/>
    <property type="molecule type" value="Genomic_DNA"/>
</dbReference>
<name>A0A6H9WAN9_9MICO</name>
<evidence type="ECO:0000256" key="2">
    <source>
        <dbReference type="ARBA" id="ARBA00022448"/>
    </source>
</evidence>
<evidence type="ECO:0000259" key="8">
    <source>
        <dbReference type="PROSITE" id="PS50928"/>
    </source>
</evidence>
<dbReference type="PANTHER" id="PTHR30151">
    <property type="entry name" value="ALKANE SULFONATE ABC TRANSPORTER-RELATED, MEMBRANE SUBUNIT"/>
    <property type="match status" value="1"/>
</dbReference>
<dbReference type="GO" id="GO:0005886">
    <property type="term" value="C:plasma membrane"/>
    <property type="evidence" value="ECO:0007669"/>
    <property type="project" value="UniProtKB-SubCell"/>
</dbReference>
<dbReference type="PROSITE" id="PS50928">
    <property type="entry name" value="ABC_TM1"/>
    <property type="match status" value="1"/>
</dbReference>
<dbReference type="PANTHER" id="PTHR30151:SF0">
    <property type="entry name" value="ABC TRANSPORTER PERMEASE PROTEIN MJ0413-RELATED"/>
    <property type="match status" value="1"/>
</dbReference>
<dbReference type="CDD" id="cd06261">
    <property type="entry name" value="TM_PBP2"/>
    <property type="match status" value="1"/>
</dbReference>
<keyword evidence="2 7" id="KW-0813">Transport</keyword>
<keyword evidence="3" id="KW-1003">Cell membrane</keyword>
<feature type="domain" description="ABC transmembrane type-1" evidence="8">
    <location>
        <begin position="60"/>
        <end position="244"/>
    </location>
</feature>
<feature type="transmembrane region" description="Helical" evidence="7">
    <location>
        <begin position="126"/>
        <end position="148"/>
    </location>
</feature>
<keyword evidence="6 7" id="KW-0472">Membrane</keyword>
<comment type="caution">
    <text evidence="9">The sequence shown here is derived from an EMBL/GenBank/DDBJ whole genome shotgun (WGS) entry which is preliminary data.</text>
</comment>